<dbReference type="GO" id="GO:0004602">
    <property type="term" value="F:glutathione peroxidase activity"/>
    <property type="evidence" value="ECO:0007669"/>
    <property type="project" value="TreeGrafter"/>
</dbReference>
<dbReference type="OrthoDB" id="4664297at2759"/>
<dbReference type="FunFam" id="3.40.30.10:FF:000096">
    <property type="entry name" value="Glutathione S-transferase kappa"/>
    <property type="match status" value="1"/>
</dbReference>
<evidence type="ECO:0000313" key="8">
    <source>
        <dbReference type="EMBL" id="KAH6897282.1"/>
    </source>
</evidence>
<dbReference type="GO" id="GO:0005777">
    <property type="term" value="C:peroxisome"/>
    <property type="evidence" value="ECO:0007669"/>
    <property type="project" value="TreeGrafter"/>
</dbReference>
<dbReference type="InterPro" id="IPR001853">
    <property type="entry name" value="DSBA-like_thioredoxin_dom"/>
</dbReference>
<dbReference type="Gene3D" id="3.40.30.10">
    <property type="entry name" value="Glutaredoxin"/>
    <property type="match status" value="1"/>
</dbReference>
<sequence length="233" mass="25908">MGGRIDCYLDIVSFYSWVGFADLRQNLGKLAAHDVEVEFHPVFLGAINNLSGNKPPWFLPAKAVYLGADSRRAAERLGLPYGGSPKDLMSMAKTMSPLRALHFIKANYPLETFLSAFASLFHKTWTPPHVSLVDDANLEAALAEATETPEGGRKLFTAEDVKKIMEGREPMKERLKELTGEAVERGAFGTPWLWATNSEGQTESFFGSDRFNHIYRFLGIPFQDVAILPPSKL</sequence>
<dbReference type="EMBL" id="JAGPYM010000003">
    <property type="protein sequence ID" value="KAH6897282.1"/>
    <property type="molecule type" value="Genomic_DNA"/>
</dbReference>
<dbReference type="SUPFAM" id="SSF52833">
    <property type="entry name" value="Thioredoxin-like"/>
    <property type="match status" value="1"/>
</dbReference>
<reference evidence="8 9" key="1">
    <citation type="journal article" date="2021" name="Nat. Commun.">
        <title>Genetic determinants of endophytism in the Arabidopsis root mycobiome.</title>
        <authorList>
            <person name="Mesny F."/>
            <person name="Miyauchi S."/>
            <person name="Thiergart T."/>
            <person name="Pickel B."/>
            <person name="Atanasova L."/>
            <person name="Karlsson M."/>
            <person name="Huettel B."/>
            <person name="Barry K.W."/>
            <person name="Haridas S."/>
            <person name="Chen C."/>
            <person name="Bauer D."/>
            <person name="Andreopoulos W."/>
            <person name="Pangilinan J."/>
            <person name="LaButti K."/>
            <person name="Riley R."/>
            <person name="Lipzen A."/>
            <person name="Clum A."/>
            <person name="Drula E."/>
            <person name="Henrissat B."/>
            <person name="Kohler A."/>
            <person name="Grigoriev I.V."/>
            <person name="Martin F.M."/>
            <person name="Hacquard S."/>
        </authorList>
    </citation>
    <scope>NUCLEOTIDE SEQUENCE [LARGE SCALE GENOMIC DNA]</scope>
    <source>
        <strain evidence="8 9">MPI-CAGE-CH-0241</strain>
    </source>
</reference>
<evidence type="ECO:0000313" key="9">
    <source>
        <dbReference type="Proteomes" id="UP000777438"/>
    </source>
</evidence>
<dbReference type="AlphaFoldDB" id="A0A9P8WCU0"/>
<dbReference type="GO" id="GO:0004364">
    <property type="term" value="F:glutathione transferase activity"/>
    <property type="evidence" value="ECO:0007669"/>
    <property type="project" value="UniProtKB-EC"/>
</dbReference>
<evidence type="ECO:0000256" key="4">
    <source>
        <dbReference type="ARBA" id="ARBA00047960"/>
    </source>
</evidence>
<evidence type="ECO:0000256" key="6">
    <source>
        <dbReference type="ARBA" id="ARBA00083519"/>
    </source>
</evidence>
<dbReference type="InterPro" id="IPR036249">
    <property type="entry name" value="Thioredoxin-like_sf"/>
</dbReference>
<comment type="caution">
    <text evidence="8">The sequence shown here is derived from an EMBL/GenBank/DDBJ whole genome shotgun (WGS) entry which is preliminary data.</text>
</comment>
<keyword evidence="3" id="KW-0808">Transferase</keyword>
<evidence type="ECO:0000256" key="1">
    <source>
        <dbReference type="ARBA" id="ARBA00006494"/>
    </source>
</evidence>
<dbReference type="Proteomes" id="UP000777438">
    <property type="component" value="Unassembled WGS sequence"/>
</dbReference>
<gene>
    <name evidence="8" type="ORF">B0T10DRAFT_544625</name>
</gene>
<protein>
    <recommendedName>
        <fullName evidence="5">Glutathione S-transferase kappa 1</fullName>
        <ecNumber evidence="2">2.5.1.18</ecNumber>
    </recommendedName>
    <alternativeName>
        <fullName evidence="6">GST class-kappa</fullName>
    </alternativeName>
</protein>
<dbReference type="GO" id="GO:0006749">
    <property type="term" value="P:glutathione metabolic process"/>
    <property type="evidence" value="ECO:0007669"/>
    <property type="project" value="TreeGrafter"/>
</dbReference>
<dbReference type="PANTHER" id="PTHR42943:SF13">
    <property type="entry name" value="GLUTATHIONE S-TRANSFERASE KAPPA-RELATED"/>
    <property type="match status" value="1"/>
</dbReference>
<evidence type="ECO:0000256" key="3">
    <source>
        <dbReference type="ARBA" id="ARBA00022679"/>
    </source>
</evidence>
<dbReference type="EC" id="2.5.1.18" evidence="2"/>
<evidence type="ECO:0000256" key="5">
    <source>
        <dbReference type="ARBA" id="ARBA00073833"/>
    </source>
</evidence>
<feature type="domain" description="DSBA-like thioredoxin" evidence="7">
    <location>
        <begin position="5"/>
        <end position="214"/>
    </location>
</feature>
<evidence type="ECO:0000259" key="7">
    <source>
        <dbReference type="Pfam" id="PF01323"/>
    </source>
</evidence>
<dbReference type="InterPro" id="IPR051924">
    <property type="entry name" value="GST_Kappa/NadH"/>
</dbReference>
<organism evidence="8 9">
    <name type="scientific">Thelonectria olida</name>
    <dbReference type="NCBI Taxonomy" id="1576542"/>
    <lineage>
        <taxon>Eukaryota</taxon>
        <taxon>Fungi</taxon>
        <taxon>Dikarya</taxon>
        <taxon>Ascomycota</taxon>
        <taxon>Pezizomycotina</taxon>
        <taxon>Sordariomycetes</taxon>
        <taxon>Hypocreomycetidae</taxon>
        <taxon>Hypocreales</taxon>
        <taxon>Nectriaceae</taxon>
        <taxon>Thelonectria</taxon>
    </lineage>
</organism>
<dbReference type="Pfam" id="PF01323">
    <property type="entry name" value="DSBA"/>
    <property type="match status" value="1"/>
</dbReference>
<dbReference type="PANTHER" id="PTHR42943">
    <property type="entry name" value="GLUTATHIONE S-TRANSFERASE KAPPA"/>
    <property type="match status" value="1"/>
</dbReference>
<dbReference type="GO" id="GO:0005739">
    <property type="term" value="C:mitochondrion"/>
    <property type="evidence" value="ECO:0007669"/>
    <property type="project" value="TreeGrafter"/>
</dbReference>
<comment type="similarity">
    <text evidence="1">Belongs to the GST superfamily. Kappa family.</text>
</comment>
<accession>A0A9P8WCU0</accession>
<comment type="catalytic activity">
    <reaction evidence="4">
        <text>RX + glutathione = an S-substituted glutathione + a halide anion + H(+)</text>
        <dbReference type="Rhea" id="RHEA:16437"/>
        <dbReference type="ChEBI" id="CHEBI:15378"/>
        <dbReference type="ChEBI" id="CHEBI:16042"/>
        <dbReference type="ChEBI" id="CHEBI:17792"/>
        <dbReference type="ChEBI" id="CHEBI:57925"/>
        <dbReference type="ChEBI" id="CHEBI:90779"/>
        <dbReference type="EC" id="2.5.1.18"/>
    </reaction>
</comment>
<proteinExistence type="inferred from homology"/>
<name>A0A9P8WCU0_9HYPO</name>
<keyword evidence="9" id="KW-1185">Reference proteome</keyword>
<evidence type="ECO:0000256" key="2">
    <source>
        <dbReference type="ARBA" id="ARBA00012452"/>
    </source>
</evidence>